<dbReference type="Proteomes" id="UP001225933">
    <property type="component" value="Unassembled WGS sequence"/>
</dbReference>
<reference evidence="1" key="1">
    <citation type="submission" date="2023-06" db="EMBL/GenBank/DDBJ databases">
        <title>Two Chryseobacterium gambrini strains from China.</title>
        <authorList>
            <person name="Zeng J."/>
            <person name="Wu Y."/>
        </authorList>
    </citation>
    <scope>NUCLEOTIDE SEQUENCE</scope>
    <source>
        <strain evidence="1">SQ219</strain>
    </source>
</reference>
<protein>
    <submittedName>
        <fullName evidence="1">Uncharacterized protein</fullName>
    </submittedName>
</protein>
<name>A0AAJ1VL91_9FLAO</name>
<dbReference type="EMBL" id="JAUHGV010000176">
    <property type="protein sequence ID" value="MDN4015230.1"/>
    <property type="molecule type" value="Genomic_DNA"/>
</dbReference>
<gene>
    <name evidence="1" type="ORF">QX233_22540</name>
</gene>
<dbReference type="RefSeq" id="WP_290343762.1">
    <property type="nucleotide sequence ID" value="NZ_JAUHGV010000176.1"/>
</dbReference>
<dbReference type="AlphaFoldDB" id="A0AAJ1VL91"/>
<organism evidence="1 2">
    <name type="scientific">Chryseobacterium gambrini</name>
    <dbReference type="NCBI Taxonomy" id="373672"/>
    <lineage>
        <taxon>Bacteria</taxon>
        <taxon>Pseudomonadati</taxon>
        <taxon>Bacteroidota</taxon>
        <taxon>Flavobacteriia</taxon>
        <taxon>Flavobacteriales</taxon>
        <taxon>Weeksellaceae</taxon>
        <taxon>Chryseobacterium group</taxon>
        <taxon>Chryseobacterium</taxon>
    </lineage>
</organism>
<evidence type="ECO:0000313" key="1">
    <source>
        <dbReference type="EMBL" id="MDN4015230.1"/>
    </source>
</evidence>
<feature type="non-terminal residue" evidence="1">
    <location>
        <position position="90"/>
    </location>
</feature>
<comment type="caution">
    <text evidence="1">The sequence shown here is derived from an EMBL/GenBank/DDBJ whole genome shotgun (WGS) entry which is preliminary data.</text>
</comment>
<proteinExistence type="predicted"/>
<sequence length="90" mass="10013">ECVNLPAGYFAAHSKNEFVNLNFLDNLAKALEKVDWAELTIHREAGDFGDFSGFMHGYGVQLSEDAVFKLVDKDPYLAAQLLFDLGITTE</sequence>
<feature type="non-terminal residue" evidence="1">
    <location>
        <position position="1"/>
    </location>
</feature>
<evidence type="ECO:0000313" key="2">
    <source>
        <dbReference type="Proteomes" id="UP001225933"/>
    </source>
</evidence>
<accession>A0AAJ1VL91</accession>